<dbReference type="InterPro" id="IPR036322">
    <property type="entry name" value="WD40_repeat_dom_sf"/>
</dbReference>
<dbReference type="Gene3D" id="2.130.10.10">
    <property type="entry name" value="YVTN repeat-like/Quinoprotein amine dehydrogenase"/>
    <property type="match status" value="1"/>
</dbReference>
<protein>
    <recommendedName>
        <fullName evidence="2">IP5PC-F beta-propeller domain-containing protein</fullName>
    </recommendedName>
</protein>
<evidence type="ECO:0000259" key="2">
    <source>
        <dbReference type="Pfam" id="PF23754"/>
    </source>
</evidence>
<dbReference type="Proteomes" id="UP000823775">
    <property type="component" value="Unassembled WGS sequence"/>
</dbReference>
<dbReference type="InterPro" id="IPR056454">
    <property type="entry name" value="Beta-prop_IP5PC_F"/>
</dbReference>
<dbReference type="SUPFAM" id="SSF50978">
    <property type="entry name" value="WD40 repeat-like"/>
    <property type="match status" value="1"/>
</dbReference>
<comment type="caution">
    <text evidence="3">The sequence shown here is derived from an EMBL/GenBank/DDBJ whole genome shotgun (WGS) entry which is preliminary data.</text>
</comment>
<evidence type="ECO:0000313" key="4">
    <source>
        <dbReference type="Proteomes" id="UP000823775"/>
    </source>
</evidence>
<reference evidence="3 4" key="1">
    <citation type="journal article" date="2021" name="BMC Genomics">
        <title>Datura genome reveals duplications of psychoactive alkaloid biosynthetic genes and high mutation rate following tissue culture.</title>
        <authorList>
            <person name="Rajewski A."/>
            <person name="Carter-House D."/>
            <person name="Stajich J."/>
            <person name="Litt A."/>
        </authorList>
    </citation>
    <scope>NUCLEOTIDE SEQUENCE [LARGE SCALE GENOMIC DNA]</scope>
    <source>
        <strain evidence="3">AR-01</strain>
    </source>
</reference>
<dbReference type="Pfam" id="PF23754">
    <property type="entry name" value="Beta-prop_IP5PC_F"/>
    <property type="match status" value="1"/>
</dbReference>
<proteinExistence type="predicted"/>
<name>A0ABS8VFS6_DATST</name>
<dbReference type="EMBL" id="JACEIK010004251">
    <property type="protein sequence ID" value="MCD9644805.1"/>
    <property type="molecule type" value="Genomic_DNA"/>
</dbReference>
<feature type="domain" description="IP5PC-F beta-propeller" evidence="2">
    <location>
        <begin position="154"/>
        <end position="280"/>
    </location>
</feature>
<organism evidence="3 4">
    <name type="scientific">Datura stramonium</name>
    <name type="common">Jimsonweed</name>
    <name type="synonym">Common thornapple</name>
    <dbReference type="NCBI Taxonomy" id="4076"/>
    <lineage>
        <taxon>Eukaryota</taxon>
        <taxon>Viridiplantae</taxon>
        <taxon>Streptophyta</taxon>
        <taxon>Embryophyta</taxon>
        <taxon>Tracheophyta</taxon>
        <taxon>Spermatophyta</taxon>
        <taxon>Magnoliopsida</taxon>
        <taxon>eudicotyledons</taxon>
        <taxon>Gunneridae</taxon>
        <taxon>Pentapetalae</taxon>
        <taxon>asterids</taxon>
        <taxon>lamiids</taxon>
        <taxon>Solanales</taxon>
        <taxon>Solanaceae</taxon>
        <taxon>Solanoideae</taxon>
        <taxon>Datureae</taxon>
        <taxon>Datura</taxon>
    </lineage>
</organism>
<feature type="region of interest" description="Disordered" evidence="1">
    <location>
        <begin position="1"/>
        <end position="30"/>
    </location>
</feature>
<accession>A0ABS8VFS6</accession>
<evidence type="ECO:0000313" key="3">
    <source>
        <dbReference type="EMBL" id="MCD9644805.1"/>
    </source>
</evidence>
<dbReference type="InterPro" id="IPR015943">
    <property type="entry name" value="WD40/YVTN_repeat-like_dom_sf"/>
</dbReference>
<evidence type="ECO:0000256" key="1">
    <source>
        <dbReference type="SAM" id="MobiDB-lite"/>
    </source>
</evidence>
<sequence>MDDEKFEEDEKHALEGLSMEPTPRKKVHSYSHQLRTNTGTHHKRYHQFRHHSFDIPTNIVENNHGLMYEDSSDDEDFYPYSTYNTTGASEQVFDAGFALTAAAVSVSEDDIDQQQQPLPEFVGAGGGVGIFKVPTRASVHPSRPSCHELRPHPLRETQVGIFLRTIASTETQLWVGLECGIKVWNFSDQYKPGTGIGERARRGDEDAAPFHESTDTSPTLCLVVDSGSRLIWSGHKDGKIRSWKMDQSTFDESPFKEGLSWQAHRGSVLSMVISSYGNISTYPWSHL</sequence>
<gene>
    <name evidence="3" type="ORF">HAX54_033253</name>
</gene>
<keyword evidence="4" id="KW-1185">Reference proteome</keyword>